<feature type="signal peptide" evidence="1">
    <location>
        <begin position="1"/>
        <end position="21"/>
    </location>
</feature>
<evidence type="ECO:0000256" key="1">
    <source>
        <dbReference type="SAM" id="SignalP"/>
    </source>
</evidence>
<protein>
    <submittedName>
        <fullName evidence="2">Uncharacterized protein</fullName>
    </submittedName>
</protein>
<reference evidence="2 3" key="1">
    <citation type="submission" date="2020-06" db="EMBL/GenBank/DDBJ databases">
        <title>Frischella cerana isolated from Apis cerana gut homogenate.</title>
        <authorList>
            <person name="Wolter L.A."/>
            <person name="Suenami S."/>
            <person name="Miyazaki R."/>
        </authorList>
    </citation>
    <scope>NUCLEOTIDE SEQUENCE [LARGE SCALE GENOMIC DNA]</scope>
    <source>
        <strain evidence="2 3">Ac13</strain>
    </source>
</reference>
<sequence length="178" mass="20635">MKKSYLLLGYTLYFLSLSGYASSDDTKTATEQFRSALLCQSKPFAIEDKKIIAELAKQKITIKNKKQDSITEIEYHFEQPIKVKNVWVNMIRYESDNFVTSFYAKAIGDMHKFAKLIEVNPILRSCEEPIPLDDTDIFRKEITPITDNNLYPDTIVIGQDKDSKPDEFYFICSKFETN</sequence>
<dbReference type="EMBL" id="JABURY010000020">
    <property type="protein sequence ID" value="MBC9131775.1"/>
    <property type="molecule type" value="Genomic_DNA"/>
</dbReference>
<comment type="caution">
    <text evidence="2">The sequence shown here is derived from an EMBL/GenBank/DDBJ whole genome shotgun (WGS) entry which is preliminary data.</text>
</comment>
<proteinExistence type="predicted"/>
<feature type="chain" id="PRO_5047170984" evidence="1">
    <location>
        <begin position="22"/>
        <end position="178"/>
    </location>
</feature>
<keyword evidence="3" id="KW-1185">Reference proteome</keyword>
<name>A0ABR7R0C4_9GAMM</name>
<accession>A0ABR7R0C4</accession>
<dbReference type="Proteomes" id="UP000651208">
    <property type="component" value="Unassembled WGS sequence"/>
</dbReference>
<organism evidence="2 3">
    <name type="scientific">Frischella japonica</name>
    <dbReference type="NCBI Taxonomy" id="2741544"/>
    <lineage>
        <taxon>Bacteria</taxon>
        <taxon>Pseudomonadati</taxon>
        <taxon>Pseudomonadota</taxon>
        <taxon>Gammaproteobacteria</taxon>
        <taxon>Orbales</taxon>
        <taxon>Orbaceae</taxon>
        <taxon>Frischella</taxon>
    </lineage>
</organism>
<evidence type="ECO:0000313" key="3">
    <source>
        <dbReference type="Proteomes" id="UP000651208"/>
    </source>
</evidence>
<gene>
    <name evidence="2" type="ORF">FcAc13_10730</name>
</gene>
<keyword evidence="1" id="KW-0732">Signal</keyword>
<dbReference type="RefSeq" id="WP_187756219.1">
    <property type="nucleotide sequence ID" value="NZ_JABURY010000020.1"/>
</dbReference>
<evidence type="ECO:0000313" key="2">
    <source>
        <dbReference type="EMBL" id="MBC9131775.1"/>
    </source>
</evidence>